<gene>
    <name evidence="1" type="ORF">I4F81_007921</name>
</gene>
<accession>A0ACC3C614</accession>
<sequence>MQQAAPVGSSAVPASGADKSTAPPAPSVPTVDEGRAWGSTSAARFTDLVQRVLVACPDGRVVDWCRGAAEAPVDGIELSIPGLVASVGASGGAGAASAGTPGATAALPFPPPPSVRVFLYLKESPTTYGLSLALGRVLNMRRGTIAAVHERVWEYVTRRGLHCVDDRTVVRLDAPLQALFPPPSAERKATEVLKLQFFADVLRSHLHADEPVLLRVPVGSAIDSTAIPAPTFTAGASAAGAAAAPQPAAAPPRTLVVDLRSAGRDAAVAGGAAGDPSPEAARRAAFYRGGWLAEAVPAYLLGKQVADTAAATHDGGGAVRAVLEAAARAAATADGDIKGGKGGGGDK</sequence>
<keyword evidence="2" id="KW-1185">Reference proteome</keyword>
<dbReference type="Proteomes" id="UP000798662">
    <property type="component" value="Chromosome 2"/>
</dbReference>
<dbReference type="EMBL" id="CM020619">
    <property type="protein sequence ID" value="KAK1865389.1"/>
    <property type="molecule type" value="Genomic_DNA"/>
</dbReference>
<protein>
    <submittedName>
        <fullName evidence="1">Uncharacterized protein</fullName>
    </submittedName>
</protein>
<organism evidence="1 2">
    <name type="scientific">Pyropia yezoensis</name>
    <name type="common">Susabi-nori</name>
    <name type="synonym">Porphyra yezoensis</name>
    <dbReference type="NCBI Taxonomy" id="2788"/>
    <lineage>
        <taxon>Eukaryota</taxon>
        <taxon>Rhodophyta</taxon>
        <taxon>Bangiophyceae</taxon>
        <taxon>Bangiales</taxon>
        <taxon>Bangiaceae</taxon>
        <taxon>Pyropia</taxon>
    </lineage>
</organism>
<name>A0ACC3C614_PYRYE</name>
<proteinExistence type="predicted"/>
<evidence type="ECO:0000313" key="1">
    <source>
        <dbReference type="EMBL" id="KAK1865389.1"/>
    </source>
</evidence>
<evidence type="ECO:0000313" key="2">
    <source>
        <dbReference type="Proteomes" id="UP000798662"/>
    </source>
</evidence>
<reference evidence="1" key="1">
    <citation type="submission" date="2019-11" db="EMBL/GenBank/DDBJ databases">
        <title>Nori genome reveals adaptations in red seaweeds to the harsh intertidal environment.</title>
        <authorList>
            <person name="Wang D."/>
            <person name="Mao Y."/>
        </authorList>
    </citation>
    <scope>NUCLEOTIDE SEQUENCE</scope>
    <source>
        <tissue evidence="1">Gametophyte</tissue>
    </source>
</reference>
<comment type="caution">
    <text evidence="1">The sequence shown here is derived from an EMBL/GenBank/DDBJ whole genome shotgun (WGS) entry which is preliminary data.</text>
</comment>